<dbReference type="InterPro" id="IPR008969">
    <property type="entry name" value="CarboxyPept-like_regulatory"/>
</dbReference>
<dbReference type="Gene3D" id="2.40.170.20">
    <property type="entry name" value="TonB-dependent receptor, beta-barrel domain"/>
    <property type="match status" value="1"/>
</dbReference>
<dbReference type="InterPro" id="IPR036942">
    <property type="entry name" value="Beta-barrel_TonB_sf"/>
</dbReference>
<protein>
    <submittedName>
        <fullName evidence="9">TonB-dependent receptor</fullName>
    </submittedName>
</protein>
<evidence type="ECO:0000256" key="2">
    <source>
        <dbReference type="ARBA" id="ARBA00022448"/>
    </source>
</evidence>
<dbReference type="SUPFAM" id="SSF56935">
    <property type="entry name" value="Porins"/>
    <property type="match status" value="1"/>
</dbReference>
<dbReference type="Gene3D" id="2.170.130.10">
    <property type="entry name" value="TonB-dependent receptor, plug domain"/>
    <property type="match status" value="1"/>
</dbReference>
<dbReference type="EMBL" id="JAUJEB010000011">
    <property type="protein sequence ID" value="MDN5216894.1"/>
    <property type="molecule type" value="Genomic_DNA"/>
</dbReference>
<keyword evidence="5 7" id="KW-0472">Membrane</keyword>
<evidence type="ECO:0000256" key="4">
    <source>
        <dbReference type="ARBA" id="ARBA00022692"/>
    </source>
</evidence>
<dbReference type="SUPFAM" id="SSF49464">
    <property type="entry name" value="Carboxypeptidase regulatory domain-like"/>
    <property type="match status" value="1"/>
</dbReference>
<dbReference type="InterPro" id="IPR018247">
    <property type="entry name" value="EF_Hand_1_Ca_BS"/>
</dbReference>
<dbReference type="Pfam" id="PF13715">
    <property type="entry name" value="CarbopepD_reg_2"/>
    <property type="match status" value="1"/>
</dbReference>
<keyword evidence="10" id="KW-1185">Reference proteome</keyword>
<dbReference type="PROSITE" id="PS00018">
    <property type="entry name" value="EF_HAND_1"/>
    <property type="match status" value="1"/>
</dbReference>
<accession>A0ABT8LGH3</accession>
<evidence type="ECO:0000313" key="10">
    <source>
        <dbReference type="Proteomes" id="UP001172083"/>
    </source>
</evidence>
<comment type="similarity">
    <text evidence="7">Belongs to the TonB-dependent receptor family.</text>
</comment>
<evidence type="ECO:0000256" key="3">
    <source>
        <dbReference type="ARBA" id="ARBA00022452"/>
    </source>
</evidence>
<keyword evidence="9" id="KW-0675">Receptor</keyword>
<dbReference type="Proteomes" id="UP001172083">
    <property type="component" value="Unassembled WGS sequence"/>
</dbReference>
<dbReference type="Gene3D" id="2.60.40.1120">
    <property type="entry name" value="Carboxypeptidase-like, regulatory domain"/>
    <property type="match status" value="1"/>
</dbReference>
<dbReference type="NCBIfam" id="TIGR04057">
    <property type="entry name" value="SusC_RagA_signa"/>
    <property type="match status" value="1"/>
</dbReference>
<sequence>MEKKLQKFLTGIHKHACFGLIACFLLGTINVVTGKAPLDLNGKGAITEHVVSGKVIDETGEPIPGATVLEKGTENGTVTDADGRFKLSVTDQNANLVISFLGYGKEEIAVNGQSTIEVQLIPNLTSLSEVVVIGYGTTKKQDLTGAVVSVKSEQLQVRPVTSVGQALQGQASGVLVRTNSAAPGGGVNIVIRGTSSFDQASTPLFIVNGIPVPDIDNIAVEDIASVEVLKDASATAIYGSRGANGVVLVTTKKGEIGKTSVAYSNRFTFETIPGDLNMMNGQEFAEFFTDWELANGANPDNVYYNGSSDLRPLPSEAGSTDWYDLITQNGFLQNHNLNVSGGSEKNTYSVSLSYLDHEGLIVGGDYSRLGLSLNNKYNVNNWFGAGVNLIVSGEKRNGSGENVSLEGNSSSPISAATKMMPTLPIYDALGNFQRNVLPGTQNPENPVAAANEVLNKRNDLKGVGNIYLEFTPFDGFKFKVTAGTAIRDRKNVGYNPTNTILGGQVGGRADNNQSIRKYFINEYLATYKKKFGVHDIDALGGFTYEETTTEAFNINGTGFFTDAFLNDNVDAAAQIDGGSSKSKWQLASLISRFKYIYDGRYLVTLTGRYDGSSRYHVDNRWGFFPSIALAWRISNESFFSTSGPVSFLKLRTSWGRTGNSNVGSYNSLPTYSIANYTLGNAIVPGVAINRLENPEYRWESTETLNVGLDVGLFNDLIDLSIEGYVKTTNDLILTNNLIETSGLSSTNRNVGEIRNKGIEISVKARALELGDFKWDVNGNIYFNDNEVTKFDQDPNNAWRIGNPVGVIREADIDGIINDEAELNTYLDTDGNPIGGAQVGDYKRIDQNGDGLINGDDLVIIFNPNPDFSYSFNSDFTYKGFSLSVLLYGVQGGQVFNETNRYFTQTAVVRNNLSKELIGNYWTPENTNAKFPSLASDLVSRVPIAENGSFLRIQNILLSYTLPKVKGINNATLFVSAQNIATFTNYSGLDPDVNSTGGSNPQNIGWDRAAYPLPKSYTVGLKLSL</sequence>
<keyword evidence="2 7" id="KW-0813">Transport</keyword>
<keyword evidence="4 7" id="KW-0812">Transmembrane</keyword>
<dbReference type="InterPro" id="IPR039426">
    <property type="entry name" value="TonB-dep_rcpt-like"/>
</dbReference>
<evidence type="ECO:0000313" key="9">
    <source>
        <dbReference type="EMBL" id="MDN5216894.1"/>
    </source>
</evidence>
<comment type="subcellular location">
    <subcellularLocation>
        <location evidence="1 7">Cell outer membrane</location>
        <topology evidence="1 7">Multi-pass membrane protein</topology>
    </subcellularLocation>
</comment>
<evidence type="ECO:0000259" key="8">
    <source>
        <dbReference type="Pfam" id="PF07715"/>
    </source>
</evidence>
<comment type="caution">
    <text evidence="9">The sequence shown here is derived from an EMBL/GenBank/DDBJ whole genome shotgun (WGS) entry which is preliminary data.</text>
</comment>
<keyword evidence="3 7" id="KW-1134">Transmembrane beta strand</keyword>
<dbReference type="Pfam" id="PF07715">
    <property type="entry name" value="Plug"/>
    <property type="match status" value="1"/>
</dbReference>
<dbReference type="InterPro" id="IPR023996">
    <property type="entry name" value="TonB-dep_OMP_SusC/RagA"/>
</dbReference>
<dbReference type="InterPro" id="IPR023997">
    <property type="entry name" value="TonB-dep_OMP_SusC/RagA_CS"/>
</dbReference>
<reference evidence="9" key="1">
    <citation type="submission" date="2023-06" db="EMBL/GenBank/DDBJ databases">
        <title>Genomic of Agaribacillus aureum.</title>
        <authorList>
            <person name="Wang G."/>
        </authorList>
    </citation>
    <scope>NUCLEOTIDE SEQUENCE</scope>
    <source>
        <strain evidence="9">BMA12</strain>
    </source>
</reference>
<gene>
    <name evidence="9" type="ORF">QQ020_32790</name>
</gene>
<evidence type="ECO:0000256" key="7">
    <source>
        <dbReference type="PROSITE-ProRule" id="PRU01360"/>
    </source>
</evidence>
<keyword evidence="6 7" id="KW-0998">Cell outer membrane</keyword>
<evidence type="ECO:0000256" key="6">
    <source>
        <dbReference type="ARBA" id="ARBA00023237"/>
    </source>
</evidence>
<dbReference type="PROSITE" id="PS52016">
    <property type="entry name" value="TONB_DEPENDENT_REC_3"/>
    <property type="match status" value="1"/>
</dbReference>
<organism evidence="9 10">
    <name type="scientific">Agaribacillus aureus</name>
    <dbReference type="NCBI Taxonomy" id="3051825"/>
    <lineage>
        <taxon>Bacteria</taxon>
        <taxon>Pseudomonadati</taxon>
        <taxon>Bacteroidota</taxon>
        <taxon>Cytophagia</taxon>
        <taxon>Cytophagales</taxon>
        <taxon>Splendidivirgaceae</taxon>
        <taxon>Agaribacillus</taxon>
    </lineage>
</organism>
<proteinExistence type="inferred from homology"/>
<feature type="domain" description="TonB-dependent receptor plug" evidence="8">
    <location>
        <begin position="139"/>
        <end position="246"/>
    </location>
</feature>
<dbReference type="InterPro" id="IPR012910">
    <property type="entry name" value="Plug_dom"/>
</dbReference>
<evidence type="ECO:0000256" key="1">
    <source>
        <dbReference type="ARBA" id="ARBA00004571"/>
    </source>
</evidence>
<dbReference type="NCBIfam" id="TIGR04056">
    <property type="entry name" value="OMP_RagA_SusC"/>
    <property type="match status" value="1"/>
</dbReference>
<name>A0ABT8LGH3_9BACT</name>
<dbReference type="InterPro" id="IPR037066">
    <property type="entry name" value="Plug_dom_sf"/>
</dbReference>
<dbReference type="RefSeq" id="WP_346762231.1">
    <property type="nucleotide sequence ID" value="NZ_JAUJEB010000011.1"/>
</dbReference>
<evidence type="ECO:0000256" key="5">
    <source>
        <dbReference type="ARBA" id="ARBA00023136"/>
    </source>
</evidence>